<dbReference type="EMBL" id="BEXD01004007">
    <property type="protein sequence ID" value="GBC05431.1"/>
    <property type="molecule type" value="Genomic_DNA"/>
</dbReference>
<evidence type="ECO:0000256" key="1">
    <source>
        <dbReference type="SAM" id="MobiDB-lite"/>
    </source>
</evidence>
<sequence>MEKSNYENSDNNEDQSRREINDNQLSHERIHKDLSIDEMIVDDNIISESPSTITYFQYVIQKSSWCLCCNYYACKCRPIIHSTYCFVCGNYKCRSNKNGYKRDGLHFFKNNRIVADPISEISGIKQSLERYRKYNVSKKVHCSWMEVRCQCKNENEIIIVYDYDLEEWCCKDCKYIIKSDWKPKDFFKCYCNFYEQKDSVFDYECQSKVWKCRDCQFFFVTRKSSFHKEYIALLRHKTEFHSTFYVINV</sequence>
<dbReference type="Proteomes" id="UP000247702">
    <property type="component" value="Unassembled WGS sequence"/>
</dbReference>
<organism evidence="2 3">
    <name type="scientific">Rhizophagus clarus</name>
    <dbReference type="NCBI Taxonomy" id="94130"/>
    <lineage>
        <taxon>Eukaryota</taxon>
        <taxon>Fungi</taxon>
        <taxon>Fungi incertae sedis</taxon>
        <taxon>Mucoromycota</taxon>
        <taxon>Glomeromycotina</taxon>
        <taxon>Glomeromycetes</taxon>
        <taxon>Glomerales</taxon>
        <taxon>Glomeraceae</taxon>
        <taxon>Rhizophagus</taxon>
    </lineage>
</organism>
<protein>
    <submittedName>
        <fullName evidence="2">Uncharacterized protein</fullName>
    </submittedName>
</protein>
<keyword evidence="3" id="KW-1185">Reference proteome</keyword>
<comment type="caution">
    <text evidence="2">The sequence shown here is derived from an EMBL/GenBank/DDBJ whole genome shotgun (WGS) entry which is preliminary data.</text>
</comment>
<feature type="compositionally biased region" description="Basic and acidic residues" evidence="1">
    <location>
        <begin position="14"/>
        <end position="24"/>
    </location>
</feature>
<reference evidence="2 3" key="1">
    <citation type="submission" date="2017-11" db="EMBL/GenBank/DDBJ databases">
        <title>The genome of Rhizophagus clarus HR1 reveals common genetic basis of auxotrophy among arbuscular mycorrhizal fungi.</title>
        <authorList>
            <person name="Kobayashi Y."/>
        </authorList>
    </citation>
    <scope>NUCLEOTIDE SEQUENCE [LARGE SCALE GENOMIC DNA]</scope>
    <source>
        <strain evidence="2 3">HR1</strain>
    </source>
</reference>
<accession>A0A2Z6RT21</accession>
<evidence type="ECO:0000313" key="2">
    <source>
        <dbReference type="EMBL" id="GBC05431.1"/>
    </source>
</evidence>
<dbReference type="AlphaFoldDB" id="A0A2Z6RT21"/>
<gene>
    <name evidence="2" type="ORF">RclHR1_06220004</name>
</gene>
<proteinExistence type="predicted"/>
<name>A0A2Z6RT21_9GLOM</name>
<feature type="region of interest" description="Disordered" evidence="1">
    <location>
        <begin position="1"/>
        <end position="24"/>
    </location>
</feature>
<evidence type="ECO:0000313" key="3">
    <source>
        <dbReference type="Proteomes" id="UP000247702"/>
    </source>
</evidence>